<protein>
    <submittedName>
        <fullName evidence="1">Uncharacterized protein</fullName>
    </submittedName>
</protein>
<sequence length="70" mass="8165">MRLIRRIFCSGAVRIRSTERLDPTCRCTYTVLCRIPYGAYVRPLLEYANQVVYSGRTKDVTLIERSLNVH</sequence>
<evidence type="ECO:0000313" key="2">
    <source>
        <dbReference type="Proteomes" id="UP000054324"/>
    </source>
</evidence>
<dbReference type="Proteomes" id="UP000054324">
    <property type="component" value="Unassembled WGS sequence"/>
</dbReference>
<dbReference type="EMBL" id="KL596625">
    <property type="protein sequence ID" value="KER33367.1"/>
    <property type="molecule type" value="Genomic_DNA"/>
</dbReference>
<dbReference type="AlphaFoldDB" id="A0A075A4Z4"/>
<dbReference type="OrthoDB" id="10063766at2759"/>
<evidence type="ECO:0000313" key="1">
    <source>
        <dbReference type="EMBL" id="KER33367.1"/>
    </source>
</evidence>
<accession>A0A075A4Z4</accession>
<dbReference type="RefSeq" id="XP_009162802.1">
    <property type="nucleotide sequence ID" value="XM_009164538.1"/>
</dbReference>
<proteinExistence type="predicted"/>
<organism evidence="1 2">
    <name type="scientific">Opisthorchis viverrini</name>
    <name type="common">Southeast Asian liver fluke</name>
    <dbReference type="NCBI Taxonomy" id="6198"/>
    <lineage>
        <taxon>Eukaryota</taxon>
        <taxon>Metazoa</taxon>
        <taxon>Spiralia</taxon>
        <taxon>Lophotrochozoa</taxon>
        <taxon>Platyhelminthes</taxon>
        <taxon>Trematoda</taxon>
        <taxon>Digenea</taxon>
        <taxon>Opisthorchiida</taxon>
        <taxon>Opisthorchiata</taxon>
        <taxon>Opisthorchiidae</taxon>
        <taxon>Opisthorchis</taxon>
    </lineage>
</organism>
<reference evidence="1 2" key="1">
    <citation type="submission" date="2013-11" db="EMBL/GenBank/DDBJ databases">
        <title>Opisthorchis viverrini - life in the bile duct.</title>
        <authorList>
            <person name="Young N.D."/>
            <person name="Nagarajan N."/>
            <person name="Lin S.J."/>
            <person name="Korhonen P.K."/>
            <person name="Jex A.R."/>
            <person name="Hall R.S."/>
            <person name="Safavi-Hemami H."/>
            <person name="Kaewkong W."/>
            <person name="Bertrand D."/>
            <person name="Gao S."/>
            <person name="Seet Q."/>
            <person name="Wongkham S."/>
            <person name="Teh B.T."/>
            <person name="Wongkham C."/>
            <person name="Intapan P.M."/>
            <person name="Maleewong W."/>
            <person name="Yang X."/>
            <person name="Hu M."/>
            <person name="Wang Z."/>
            <person name="Hofmann A."/>
            <person name="Sternberg P.W."/>
            <person name="Tan P."/>
            <person name="Wang J."/>
            <person name="Gasser R.B."/>
        </authorList>
    </citation>
    <scope>NUCLEOTIDE SEQUENCE [LARGE SCALE GENOMIC DNA]</scope>
</reference>
<gene>
    <name evidence="1" type="ORF">T265_00689</name>
</gene>
<keyword evidence="2" id="KW-1185">Reference proteome</keyword>
<name>A0A075A4Z4_OPIVI</name>
<dbReference type="GeneID" id="20314877"/>
<dbReference type="CTD" id="20314877"/>
<dbReference type="KEGG" id="ovi:T265_00689"/>